<evidence type="ECO:0000313" key="2">
    <source>
        <dbReference type="Proteomes" id="UP000521868"/>
    </source>
</evidence>
<dbReference type="EMBL" id="VTOX01000011">
    <property type="protein sequence ID" value="NKE68515.1"/>
    <property type="molecule type" value="Genomic_DNA"/>
</dbReference>
<name>A0A7X6I8L9_9BURK</name>
<gene>
    <name evidence="1" type="ORF">RAMLITH_22095</name>
</gene>
<dbReference type="InterPro" id="IPR036249">
    <property type="entry name" value="Thioredoxin-like_sf"/>
</dbReference>
<proteinExistence type="predicted"/>
<keyword evidence="2" id="KW-1185">Reference proteome</keyword>
<reference evidence="1 2" key="1">
    <citation type="journal article" date="2020" name="Nature">
        <title>Bacterial chemolithoautotrophy via manganese oxidation.</title>
        <authorList>
            <person name="Yu H."/>
            <person name="Leadbetter J.R."/>
        </authorList>
    </citation>
    <scope>NUCLEOTIDE SEQUENCE [LARGE SCALE GENOMIC DNA]</scope>
    <source>
        <strain evidence="1 2">RBP-1</strain>
    </source>
</reference>
<dbReference type="Gene3D" id="3.40.30.10">
    <property type="entry name" value="Glutaredoxin"/>
    <property type="match status" value="1"/>
</dbReference>
<dbReference type="Proteomes" id="UP000521868">
    <property type="component" value="Unassembled WGS sequence"/>
</dbReference>
<organism evidence="1 2">
    <name type="scientific">Ramlibacter lithotrophicus</name>
    <dbReference type="NCBI Taxonomy" id="2606681"/>
    <lineage>
        <taxon>Bacteria</taxon>
        <taxon>Pseudomonadati</taxon>
        <taxon>Pseudomonadota</taxon>
        <taxon>Betaproteobacteria</taxon>
        <taxon>Burkholderiales</taxon>
        <taxon>Comamonadaceae</taxon>
        <taxon>Ramlibacter</taxon>
    </lineage>
</organism>
<accession>A0A7X6I8L9</accession>
<comment type="caution">
    <text evidence="1">The sequence shown here is derived from an EMBL/GenBank/DDBJ whole genome shotgun (WGS) entry which is preliminary data.</text>
</comment>
<dbReference type="AlphaFoldDB" id="A0A7X6I8L9"/>
<sequence length="113" mass="12525">MTQPASSYYQRHIFFCLNQRTNGEPCCADHHAQEAFDRCKAQVKAAGLAGPGQVRVNKAGCLDRCAAGPVAVVYPEAVWYTYVDLNDIDEIVESHLKNGRVVERLLTPPHLGR</sequence>
<dbReference type="RefSeq" id="WP_168109649.1">
    <property type="nucleotide sequence ID" value="NZ_VTOX01000011.1"/>
</dbReference>
<protein>
    <submittedName>
        <fullName evidence="1">(2Fe-2S) ferredoxin domain-containing protein</fullName>
    </submittedName>
</protein>
<dbReference type="CDD" id="cd02980">
    <property type="entry name" value="TRX_Fd_family"/>
    <property type="match status" value="1"/>
</dbReference>
<dbReference type="SUPFAM" id="SSF52833">
    <property type="entry name" value="Thioredoxin-like"/>
    <property type="match status" value="1"/>
</dbReference>
<evidence type="ECO:0000313" key="1">
    <source>
        <dbReference type="EMBL" id="NKE68515.1"/>
    </source>
</evidence>